<gene>
    <name evidence="1" type="primary">CRN6</name>
    <name evidence="1" type="ORF">MS3_00008081</name>
</gene>
<dbReference type="AlphaFoldDB" id="A0A922LGN4"/>
<reference evidence="1" key="4">
    <citation type="journal article" date="2022" name="PLoS Pathog.">
        <title>Chromosome-level genome of Schistosoma haematobium underpins genome-wide explorations of molecular variation.</title>
        <authorList>
            <person name="Stroehlein A.J."/>
            <person name="Korhonen P.K."/>
            <person name="Lee V.V."/>
            <person name="Ralph S.A."/>
            <person name="Mentink-Kane M."/>
            <person name="You H."/>
            <person name="McManus D.P."/>
            <person name="Tchuente L.T."/>
            <person name="Stothard J.R."/>
            <person name="Kaur P."/>
            <person name="Dudchenko O."/>
            <person name="Aiden E.L."/>
            <person name="Yang B."/>
            <person name="Yang H."/>
            <person name="Emery A.M."/>
            <person name="Webster B.L."/>
            <person name="Brindley P.J."/>
            <person name="Rollinson D."/>
            <person name="Chang B.C.H."/>
            <person name="Gasser R.B."/>
            <person name="Young N.D."/>
        </authorList>
    </citation>
    <scope>NUCLEOTIDE SEQUENCE</scope>
</reference>
<name>A0A922LGN4_SCHHA</name>
<dbReference type="CTD" id="24596832"/>
<keyword evidence="2" id="KW-1185">Reference proteome</keyword>
<dbReference type="KEGG" id="shx:MS3_00008081"/>
<dbReference type="EMBL" id="AMPZ03000005">
    <property type="protein sequence ID" value="KAH9583785.1"/>
    <property type="molecule type" value="Genomic_DNA"/>
</dbReference>
<reference evidence="1" key="3">
    <citation type="submission" date="2021-06" db="EMBL/GenBank/DDBJ databases">
        <title>Chromosome-level genome assembly for S. haematobium.</title>
        <authorList>
            <person name="Stroehlein A.J."/>
        </authorList>
    </citation>
    <scope>NUCLEOTIDE SEQUENCE</scope>
</reference>
<accession>A0A922LGN4</accession>
<proteinExistence type="predicted"/>
<sequence length="152" mass="17098">MLVKPGLSELRMLDDFLCSIIVVSEGLLTFSGNTMLVMQRFGHRDDNAIGVTILKHRLRWLGHVLRMSSQRITRRALFADSGTGWKKRRGGQCMTWCRGMKESCKGLASVGPSRLPGWGPRDGATQWLETLSDMAQNRSQWRSCCNLLLLSS</sequence>
<reference evidence="1" key="1">
    <citation type="journal article" date="2012" name="Nat. Genet.">
        <title>Whole-genome sequence of Schistosoma haematobium.</title>
        <authorList>
            <person name="Young N.D."/>
            <person name="Jex A.R."/>
            <person name="Li B."/>
            <person name="Liu S."/>
            <person name="Yang L."/>
            <person name="Xiong Z."/>
            <person name="Li Y."/>
            <person name="Cantacessi C."/>
            <person name="Hall R.S."/>
            <person name="Xu X."/>
            <person name="Chen F."/>
            <person name="Wu X."/>
            <person name="Zerlotini A."/>
            <person name="Oliveira G."/>
            <person name="Hofmann A."/>
            <person name="Zhang G."/>
            <person name="Fang X."/>
            <person name="Kang Y."/>
            <person name="Campbell B.E."/>
            <person name="Loukas A."/>
            <person name="Ranganathan S."/>
            <person name="Rollinson D."/>
            <person name="Rinaldi G."/>
            <person name="Brindley P.J."/>
            <person name="Yang H."/>
            <person name="Wang J."/>
            <person name="Wang J."/>
            <person name="Gasser R.B."/>
        </authorList>
    </citation>
    <scope>NUCLEOTIDE SEQUENCE</scope>
</reference>
<organism evidence="1 2">
    <name type="scientific">Schistosoma haematobium</name>
    <name type="common">Blood fluke</name>
    <dbReference type="NCBI Taxonomy" id="6185"/>
    <lineage>
        <taxon>Eukaryota</taxon>
        <taxon>Metazoa</taxon>
        <taxon>Spiralia</taxon>
        <taxon>Lophotrochozoa</taxon>
        <taxon>Platyhelminthes</taxon>
        <taxon>Trematoda</taxon>
        <taxon>Digenea</taxon>
        <taxon>Strigeidida</taxon>
        <taxon>Schistosomatoidea</taxon>
        <taxon>Schistosomatidae</taxon>
        <taxon>Schistosoma</taxon>
    </lineage>
</organism>
<dbReference type="GeneID" id="24596832"/>
<reference evidence="1" key="2">
    <citation type="journal article" date="2019" name="Gigascience">
        <title>High-quality Schistosoma haematobium genome achieved by single-molecule and long-range sequencing.</title>
        <authorList>
            <person name="Stroehlein A.J."/>
            <person name="Korhonen P.K."/>
            <person name="Chong T.M."/>
            <person name="Lim Y.L."/>
            <person name="Chan K.G."/>
            <person name="Webster B."/>
            <person name="Rollinson D."/>
            <person name="Brindley P.J."/>
            <person name="Gasser R.B."/>
            <person name="Young N.D."/>
        </authorList>
    </citation>
    <scope>NUCLEOTIDE SEQUENCE</scope>
</reference>
<protein>
    <submittedName>
        <fullName evidence="1">Cell death- nuclease 6, variant 3</fullName>
    </submittedName>
</protein>
<dbReference type="RefSeq" id="XP_051067014.1">
    <property type="nucleotide sequence ID" value="XM_051216420.1"/>
</dbReference>
<comment type="caution">
    <text evidence="1">The sequence shown here is derived from an EMBL/GenBank/DDBJ whole genome shotgun (WGS) entry which is preliminary data.</text>
</comment>
<evidence type="ECO:0000313" key="1">
    <source>
        <dbReference type="EMBL" id="KAH9583785.1"/>
    </source>
</evidence>
<dbReference type="Proteomes" id="UP000471633">
    <property type="component" value="Unassembled WGS sequence"/>
</dbReference>
<evidence type="ECO:0000313" key="2">
    <source>
        <dbReference type="Proteomes" id="UP000471633"/>
    </source>
</evidence>